<comment type="caution">
    <text evidence="2">The sequence shown here is derived from an EMBL/GenBank/DDBJ whole genome shotgun (WGS) entry which is preliminary data.</text>
</comment>
<proteinExistence type="predicted"/>
<sequence length="843" mass="96441">MIGCRLLPLGNGRLGRISPNNYANYFLIDTARPQDSALPGLLGDMTVISGLDAKTQTALQRGSTLNICQFSFQNLPRVLQRLEDMNTTAKIKRDFFVKVWETYYKLGTKEDFGTLEKLPIVAARSESLTEYEFLTVDDFKAYKRPAILSDPCMPGSRMFNLLQKHGLLIIDRQTFPKWSFANEWVRDEGVETHGGLYRLLRCIEMLAQQNGRSIEMFIRTLFGKDLELFEKLGNLICCANLTSFNNQQADRAKMILRKLPIIPSIKGNDGAMPYLSPETALLAPSAHIKLDKVKRVQRFVSNTWASSHSRELDFLEIKPISAENLLIQDFFVRLGSTLSADLLEPYFQLLNSHGTFELMSRLPVALDGNLKFSMANMLYDHRSALFQAAFHHREVTSFLHPKLRNLDWTRTTLVRHVTSDEIYLSCARGIEDQSKLSLNNDLLLGRASRVFDFLRWETPELRRICGNFQTNMWRSVPFVPAQYSDRNDTLRDSTMRDNVPKNRLISLFSGVLPEYVDICWSQKPFFREAPCKTVLSLLPPGYGRPTAQTVISHLQFLSQKRRQIASAEFPSFIASAKACYRYLQNLGQRLDIPEDHEIWFNTDEESPSREVFNNSWVSTMNLCLGLEYDSRNLQYARSSLQTFVALLQNCNVRTIRGPIARPPPVPRNGDMPYSAVLLAQFQLFRVEQKFVDVHIHIGGEKMGVHKVVLCAASEYFQTMFSIPMREEAEHIIDWNDSGFTALTAERLIHWIYTGEMKAIAASDPTSEMEQLLELMGAANCYLLQDLKEWAAYSLYSVRYIRPETVRAVKKYALECDAKVLVEGCETYVKENLDIVERESPEAL</sequence>
<dbReference type="Pfam" id="PF00651">
    <property type="entry name" value="BTB"/>
    <property type="match status" value="1"/>
</dbReference>
<name>A0A5J5F497_9PEZI</name>
<dbReference type="InterPro" id="IPR011333">
    <property type="entry name" value="SKP1/BTB/POZ_sf"/>
</dbReference>
<dbReference type="PROSITE" id="PS50097">
    <property type="entry name" value="BTB"/>
    <property type="match status" value="1"/>
</dbReference>
<protein>
    <recommendedName>
        <fullName evidence="1">BTB domain-containing protein</fullName>
    </recommendedName>
</protein>
<accession>A0A5J5F497</accession>
<feature type="domain" description="BTB" evidence="1">
    <location>
        <begin position="691"/>
        <end position="760"/>
    </location>
</feature>
<evidence type="ECO:0000313" key="3">
    <source>
        <dbReference type="Proteomes" id="UP000326924"/>
    </source>
</evidence>
<reference evidence="2 3" key="1">
    <citation type="submission" date="2019-09" db="EMBL/GenBank/DDBJ databases">
        <title>Draft genome of the ectomycorrhizal ascomycete Sphaerosporella brunnea.</title>
        <authorList>
            <consortium name="DOE Joint Genome Institute"/>
            <person name="Benucci G.M."/>
            <person name="Marozzi G."/>
            <person name="Antonielli L."/>
            <person name="Sanchez S."/>
            <person name="Marco P."/>
            <person name="Wang X."/>
            <person name="Falini L.B."/>
            <person name="Barry K."/>
            <person name="Haridas S."/>
            <person name="Lipzen A."/>
            <person name="Labutti K."/>
            <person name="Grigoriev I.V."/>
            <person name="Murat C."/>
            <person name="Martin F."/>
            <person name="Albertini E."/>
            <person name="Donnini D."/>
            <person name="Bonito G."/>
        </authorList>
    </citation>
    <scope>NUCLEOTIDE SEQUENCE [LARGE SCALE GENOMIC DNA]</scope>
    <source>
        <strain evidence="2 3">Sb_GMNB300</strain>
    </source>
</reference>
<dbReference type="Proteomes" id="UP000326924">
    <property type="component" value="Unassembled WGS sequence"/>
</dbReference>
<dbReference type="PANTHER" id="PTHR24413">
    <property type="entry name" value="SPECKLE-TYPE POZ PROTEIN"/>
    <property type="match status" value="1"/>
</dbReference>
<dbReference type="OrthoDB" id="6359816at2759"/>
<keyword evidence="3" id="KW-1185">Reference proteome</keyword>
<dbReference type="EMBL" id="VXIS01000044">
    <property type="protein sequence ID" value="KAA8910604.1"/>
    <property type="molecule type" value="Genomic_DNA"/>
</dbReference>
<dbReference type="Gene3D" id="3.30.710.10">
    <property type="entry name" value="Potassium Channel Kv1.1, Chain A"/>
    <property type="match status" value="1"/>
</dbReference>
<dbReference type="CDD" id="cd18186">
    <property type="entry name" value="BTB_POZ_ZBTB_KLHL-like"/>
    <property type="match status" value="1"/>
</dbReference>
<gene>
    <name evidence="2" type="ORF">FN846DRAFT_525628</name>
</gene>
<evidence type="ECO:0000259" key="1">
    <source>
        <dbReference type="PROSITE" id="PS50097"/>
    </source>
</evidence>
<dbReference type="SMART" id="SM00225">
    <property type="entry name" value="BTB"/>
    <property type="match status" value="1"/>
</dbReference>
<dbReference type="InParanoid" id="A0A5J5F497"/>
<dbReference type="AlphaFoldDB" id="A0A5J5F497"/>
<organism evidence="2 3">
    <name type="scientific">Sphaerosporella brunnea</name>
    <dbReference type="NCBI Taxonomy" id="1250544"/>
    <lineage>
        <taxon>Eukaryota</taxon>
        <taxon>Fungi</taxon>
        <taxon>Dikarya</taxon>
        <taxon>Ascomycota</taxon>
        <taxon>Pezizomycotina</taxon>
        <taxon>Pezizomycetes</taxon>
        <taxon>Pezizales</taxon>
        <taxon>Pyronemataceae</taxon>
        <taxon>Sphaerosporella</taxon>
    </lineage>
</organism>
<evidence type="ECO:0000313" key="2">
    <source>
        <dbReference type="EMBL" id="KAA8910604.1"/>
    </source>
</evidence>
<dbReference type="SUPFAM" id="SSF54695">
    <property type="entry name" value="POZ domain"/>
    <property type="match status" value="1"/>
</dbReference>
<dbReference type="InterPro" id="IPR000210">
    <property type="entry name" value="BTB/POZ_dom"/>
</dbReference>